<protein>
    <recommendedName>
        <fullName evidence="2">Reverse transcriptase zinc-binding domain-containing protein</fullName>
    </recommendedName>
</protein>
<dbReference type="AlphaFoldDB" id="A0A9J7Y8P6"/>
<dbReference type="Ensembl" id="ENSCCRT00000138537.1">
    <property type="protein sequence ID" value="ENSCCRP00000113805.1"/>
    <property type="gene ID" value="ENSCCRG00000063290.1"/>
</dbReference>
<keyword evidence="1" id="KW-0812">Transmembrane</keyword>
<evidence type="ECO:0000313" key="3">
    <source>
        <dbReference type="Ensembl" id="ENSCCRP00000113805.1"/>
    </source>
</evidence>
<feature type="transmembrane region" description="Helical" evidence="1">
    <location>
        <begin position="236"/>
        <end position="258"/>
    </location>
</feature>
<evidence type="ECO:0000256" key="1">
    <source>
        <dbReference type="SAM" id="Phobius"/>
    </source>
</evidence>
<name>A0A9J7Y8P6_CYPCA</name>
<dbReference type="GeneTree" id="ENSGT00940000177635"/>
<dbReference type="Proteomes" id="UP001108240">
    <property type="component" value="Unplaced"/>
</dbReference>
<reference evidence="3" key="1">
    <citation type="submission" date="2025-08" db="UniProtKB">
        <authorList>
            <consortium name="Ensembl"/>
        </authorList>
    </citation>
    <scope>IDENTIFICATION</scope>
</reference>
<dbReference type="InterPro" id="IPR026960">
    <property type="entry name" value="RVT-Znf"/>
</dbReference>
<reference evidence="3" key="2">
    <citation type="submission" date="2025-09" db="UniProtKB">
        <authorList>
            <consortium name="Ensembl"/>
        </authorList>
    </citation>
    <scope>IDENTIFICATION</scope>
</reference>
<proteinExistence type="predicted"/>
<keyword evidence="4" id="KW-1185">Reference proteome</keyword>
<keyword evidence="1" id="KW-0472">Membrane</keyword>
<dbReference type="Pfam" id="PF13966">
    <property type="entry name" value="zf-RVT"/>
    <property type="match status" value="1"/>
</dbReference>
<sequence>MDAIPKGAVMLLRDSVRSSSTLSISLDPFEIPVGKLCFLSPPSSRNYKIRSLFQKELVTTPYVVCYWKNVVDHIDWKKVWTLCSKYIITNKVREISFKLLHRFYPAKVFLKRFKSDIDTSCSFCGDPNETDKHIFWDCPHTQLFWIEFSNVINRSVLQGFSLLFKDVLFGFFNIQKDKINEYFIINLLLLLAKFHIHRSKFACQNPLYIVFEKEVQQYVQTISSSKNLKAIKTINLIFLIYFVKAFVLYYLLTVAYIYKWWFACNVTFLQHNVDIIRVCIFGTALIKLPGGRAYCADSSSSSSSCLLAVRILFQSITAIYCRQWIRDLNPHYSG</sequence>
<keyword evidence="1" id="KW-1133">Transmembrane helix</keyword>
<feature type="domain" description="Reverse transcriptase zinc-binding" evidence="2">
    <location>
        <begin position="75"/>
        <end position="145"/>
    </location>
</feature>
<organism evidence="3 4">
    <name type="scientific">Cyprinus carpio carpio</name>
    <dbReference type="NCBI Taxonomy" id="630221"/>
    <lineage>
        <taxon>Eukaryota</taxon>
        <taxon>Metazoa</taxon>
        <taxon>Chordata</taxon>
        <taxon>Craniata</taxon>
        <taxon>Vertebrata</taxon>
        <taxon>Euteleostomi</taxon>
        <taxon>Actinopterygii</taxon>
        <taxon>Neopterygii</taxon>
        <taxon>Teleostei</taxon>
        <taxon>Ostariophysi</taxon>
        <taxon>Cypriniformes</taxon>
        <taxon>Cyprinidae</taxon>
        <taxon>Cyprininae</taxon>
        <taxon>Cyprinus</taxon>
    </lineage>
</organism>
<accession>A0A9J7Y8P6</accession>
<evidence type="ECO:0000313" key="4">
    <source>
        <dbReference type="Proteomes" id="UP001108240"/>
    </source>
</evidence>
<evidence type="ECO:0000259" key="2">
    <source>
        <dbReference type="Pfam" id="PF13966"/>
    </source>
</evidence>